<organism evidence="1 2">
    <name type="scientific">Suillus fuscotomentosus</name>
    <dbReference type="NCBI Taxonomy" id="1912939"/>
    <lineage>
        <taxon>Eukaryota</taxon>
        <taxon>Fungi</taxon>
        <taxon>Dikarya</taxon>
        <taxon>Basidiomycota</taxon>
        <taxon>Agaricomycotina</taxon>
        <taxon>Agaricomycetes</taxon>
        <taxon>Agaricomycetidae</taxon>
        <taxon>Boletales</taxon>
        <taxon>Suillineae</taxon>
        <taxon>Suillaceae</taxon>
        <taxon>Suillus</taxon>
    </lineage>
</organism>
<comment type="caution">
    <text evidence="1">The sequence shown here is derived from an EMBL/GenBank/DDBJ whole genome shotgun (WGS) entry which is preliminary data.</text>
</comment>
<dbReference type="InterPro" id="IPR012337">
    <property type="entry name" value="RNaseH-like_sf"/>
</dbReference>
<dbReference type="Proteomes" id="UP001195769">
    <property type="component" value="Unassembled WGS sequence"/>
</dbReference>
<dbReference type="GeneID" id="64669300"/>
<accession>A0AAD4HLL9</accession>
<proteinExistence type="predicted"/>
<name>A0AAD4HLL9_9AGAM</name>
<keyword evidence="2" id="KW-1185">Reference proteome</keyword>
<dbReference type="SUPFAM" id="SSF53098">
    <property type="entry name" value="Ribonuclease H-like"/>
    <property type="match status" value="1"/>
</dbReference>
<feature type="non-terminal residue" evidence="1">
    <location>
        <position position="1"/>
    </location>
</feature>
<dbReference type="EMBL" id="JABBWK010000023">
    <property type="protein sequence ID" value="KAG1901138.1"/>
    <property type="molecule type" value="Genomic_DNA"/>
</dbReference>
<dbReference type="AlphaFoldDB" id="A0AAD4HLL9"/>
<evidence type="ECO:0000313" key="2">
    <source>
        <dbReference type="Proteomes" id="UP001195769"/>
    </source>
</evidence>
<protein>
    <submittedName>
        <fullName evidence="1">Uncharacterized protein</fullName>
    </submittedName>
</protein>
<reference evidence="1" key="1">
    <citation type="journal article" date="2020" name="New Phytol.">
        <title>Comparative genomics reveals dynamic genome evolution in host specialist ectomycorrhizal fungi.</title>
        <authorList>
            <person name="Lofgren L.A."/>
            <person name="Nguyen N.H."/>
            <person name="Vilgalys R."/>
            <person name="Ruytinx J."/>
            <person name="Liao H.L."/>
            <person name="Branco S."/>
            <person name="Kuo A."/>
            <person name="LaButti K."/>
            <person name="Lipzen A."/>
            <person name="Andreopoulos W."/>
            <person name="Pangilinan J."/>
            <person name="Riley R."/>
            <person name="Hundley H."/>
            <person name="Na H."/>
            <person name="Barry K."/>
            <person name="Grigoriev I.V."/>
            <person name="Stajich J.E."/>
            <person name="Kennedy P.G."/>
        </authorList>
    </citation>
    <scope>NUCLEOTIDE SEQUENCE</scope>
    <source>
        <strain evidence="1">FC203</strain>
    </source>
</reference>
<dbReference type="RefSeq" id="XP_041226714.1">
    <property type="nucleotide sequence ID" value="XM_041375002.1"/>
</dbReference>
<evidence type="ECO:0000313" key="1">
    <source>
        <dbReference type="EMBL" id="KAG1901138.1"/>
    </source>
</evidence>
<sequence length="123" mass="14701">VDAVTQWRDLCLQKFELEDHEWVILEQLRDVLKILKDTTLYFSCTTPNLATVIPAMDHIDNMLMSYSRNKRYMPSIRSAVRLAKNTLNRYYELTDKSLTYRISMVLHPQHKLTYFKAARWEDD</sequence>
<gene>
    <name evidence="1" type="ORF">F5891DRAFT_950973</name>
</gene>